<evidence type="ECO:0000256" key="1">
    <source>
        <dbReference type="SAM" id="Phobius"/>
    </source>
</evidence>
<evidence type="ECO:0000313" key="3">
    <source>
        <dbReference type="Proteomes" id="UP001626593"/>
    </source>
</evidence>
<sequence length="163" mass="17149">MLLQFPLLVLAGTVLASSLPPRVRAACATINAHGLAGLLLCLLVSGFWMIPRALDQALLSPQMELAKFATLLAAGGALQLSWRGAGTMIQTFFIGNWAWMTAVAGLLYQDVSARLCNAYLLDEQVVAGRGLVVLAVIMPTVLVGLLMMRGGLAANPDAPMTAD</sequence>
<keyword evidence="3" id="KW-1185">Reference proteome</keyword>
<evidence type="ECO:0000313" key="2">
    <source>
        <dbReference type="EMBL" id="WRL48823.1"/>
    </source>
</evidence>
<organism evidence="2 3">
    <name type="scientific">Aromatoleum evansii</name>
    <name type="common">Azoarcus evansii</name>
    <dbReference type="NCBI Taxonomy" id="59406"/>
    <lineage>
        <taxon>Bacteria</taxon>
        <taxon>Pseudomonadati</taxon>
        <taxon>Pseudomonadota</taxon>
        <taxon>Betaproteobacteria</taxon>
        <taxon>Rhodocyclales</taxon>
        <taxon>Rhodocyclaceae</taxon>
        <taxon>Aromatoleum</taxon>
    </lineage>
</organism>
<feature type="transmembrane region" description="Helical" evidence="1">
    <location>
        <begin position="129"/>
        <end position="148"/>
    </location>
</feature>
<keyword evidence="1" id="KW-0812">Transmembrane</keyword>
<proteinExistence type="predicted"/>
<accession>A0ABZ1AXH2</accession>
<dbReference type="RefSeq" id="WP_407280948.1">
    <property type="nucleotide sequence ID" value="NZ_CP141259.1"/>
</dbReference>
<gene>
    <name evidence="2" type="ORF">U5817_12455</name>
</gene>
<reference evidence="2 3" key="1">
    <citation type="submission" date="2023-12" db="EMBL/GenBank/DDBJ databases">
        <title>A. evansii MAY27, complete genome.</title>
        <authorList>
            <person name="Wang Y."/>
        </authorList>
    </citation>
    <scope>NUCLEOTIDE SEQUENCE [LARGE SCALE GENOMIC DNA]</scope>
    <source>
        <strain evidence="2 3">MAY27</strain>
    </source>
</reference>
<name>A0ABZ1AXH2_AROEV</name>
<feature type="transmembrane region" description="Helical" evidence="1">
    <location>
        <begin position="35"/>
        <end position="53"/>
    </location>
</feature>
<dbReference type="EMBL" id="CP141259">
    <property type="protein sequence ID" value="WRL48823.1"/>
    <property type="molecule type" value="Genomic_DNA"/>
</dbReference>
<feature type="transmembrane region" description="Helical" evidence="1">
    <location>
        <begin position="88"/>
        <end position="108"/>
    </location>
</feature>
<keyword evidence="1" id="KW-0472">Membrane</keyword>
<keyword evidence="1" id="KW-1133">Transmembrane helix</keyword>
<dbReference type="Proteomes" id="UP001626593">
    <property type="component" value="Chromosome"/>
</dbReference>
<protein>
    <submittedName>
        <fullName evidence="2">Uncharacterized protein</fullName>
    </submittedName>
</protein>